<dbReference type="InterPro" id="IPR009019">
    <property type="entry name" value="KH_sf_prok-type"/>
</dbReference>
<dbReference type="InterPro" id="IPR006073">
    <property type="entry name" value="GTP-bd"/>
</dbReference>
<evidence type="ECO:0000313" key="4">
    <source>
        <dbReference type="Proteomes" id="UP000887581"/>
    </source>
</evidence>
<organism evidence="4 5">
    <name type="scientific">Setaria digitata</name>
    <dbReference type="NCBI Taxonomy" id="48799"/>
    <lineage>
        <taxon>Eukaryota</taxon>
        <taxon>Metazoa</taxon>
        <taxon>Ecdysozoa</taxon>
        <taxon>Nematoda</taxon>
        <taxon>Chromadorea</taxon>
        <taxon>Rhabditida</taxon>
        <taxon>Spirurina</taxon>
        <taxon>Spiruromorpha</taxon>
        <taxon>Filarioidea</taxon>
        <taxon>Setariidae</taxon>
        <taxon>Setaria</taxon>
    </lineage>
</organism>
<dbReference type="GO" id="GO:0005759">
    <property type="term" value="C:mitochondrial matrix"/>
    <property type="evidence" value="ECO:0007669"/>
    <property type="project" value="TreeGrafter"/>
</dbReference>
<name>A0A915PRL8_9BILA</name>
<dbReference type="Pfam" id="PF01926">
    <property type="entry name" value="MMR_HSR1"/>
    <property type="match status" value="1"/>
</dbReference>
<keyword evidence="1" id="KW-0547">Nucleotide-binding</keyword>
<evidence type="ECO:0000256" key="1">
    <source>
        <dbReference type="ARBA" id="ARBA00022741"/>
    </source>
</evidence>
<dbReference type="GO" id="GO:0043024">
    <property type="term" value="F:ribosomal small subunit binding"/>
    <property type="evidence" value="ECO:0007669"/>
    <property type="project" value="TreeGrafter"/>
</dbReference>
<reference evidence="5" key="1">
    <citation type="submission" date="2022-11" db="UniProtKB">
        <authorList>
            <consortium name="WormBaseParasite"/>
        </authorList>
    </citation>
    <scope>IDENTIFICATION</scope>
</reference>
<dbReference type="SUPFAM" id="SSF54814">
    <property type="entry name" value="Prokaryotic type KH domain (KH-domain type II)"/>
    <property type="match status" value="1"/>
</dbReference>
<protein>
    <submittedName>
        <fullName evidence="5">G domain-containing protein</fullName>
    </submittedName>
</protein>
<dbReference type="SUPFAM" id="SSF52540">
    <property type="entry name" value="P-loop containing nucleoside triphosphate hydrolases"/>
    <property type="match status" value="1"/>
</dbReference>
<dbReference type="WBParaSite" id="sdigi.contig259.g6794.t1">
    <property type="protein sequence ID" value="sdigi.contig259.g6794.t1"/>
    <property type="gene ID" value="sdigi.contig259.g6794"/>
</dbReference>
<sequence>MNRLPVIRKWAHHDAITASSNFGMFSRSRIRLQQEAQKCLKIAVIGPPNVGKSLLTNKLVKAGVAAVSSQMDTTQKNQTAVITEGLSQLVFVDSPGTVGIRHARQIVRRPDSRILSDPEHAIEQADHILVVHDATISTDYILHRVLHMLHRYRQIPSSLILNKIDQVTQRSDLLALTRVLCNGVVDGKPITVKRQSGGQLAKLCSKILKTSPTMPLHSIEERAQDEQWQEKYKVLLQKPTHKCSWNETKQLFANIKGWSNFQAVFFVSALTGEGINTVRDFLLRLALRREHIFKQEILTTKKPVMICQDAIRAEFLNRIPSYIAYDLKVNVTEWVMEGEVLQIVAEIECKKDRIARIVVGEHGLTVAAVAKEVNESLQNLLAQQLFLRILVKVNGKLFDLLRYNVERNRGKESLRL</sequence>
<keyword evidence="2" id="KW-0342">GTP-binding</keyword>
<dbReference type="PANTHER" id="PTHR42698">
    <property type="entry name" value="GTPASE ERA"/>
    <property type="match status" value="1"/>
</dbReference>
<proteinExistence type="predicted"/>
<dbReference type="GO" id="GO:0000028">
    <property type="term" value="P:ribosomal small subunit assembly"/>
    <property type="evidence" value="ECO:0007669"/>
    <property type="project" value="TreeGrafter"/>
</dbReference>
<evidence type="ECO:0000256" key="2">
    <source>
        <dbReference type="ARBA" id="ARBA00023134"/>
    </source>
</evidence>
<accession>A0A915PRL8</accession>
<keyword evidence="4" id="KW-1185">Reference proteome</keyword>
<dbReference type="PANTHER" id="PTHR42698:SF1">
    <property type="entry name" value="GTPASE ERA, MITOCHONDRIAL"/>
    <property type="match status" value="1"/>
</dbReference>
<dbReference type="AlphaFoldDB" id="A0A915PRL8"/>
<dbReference type="Gene3D" id="3.30.300.20">
    <property type="match status" value="1"/>
</dbReference>
<dbReference type="GO" id="GO:0005525">
    <property type="term" value="F:GTP binding"/>
    <property type="evidence" value="ECO:0007669"/>
    <property type="project" value="UniProtKB-KW"/>
</dbReference>
<evidence type="ECO:0000313" key="5">
    <source>
        <dbReference type="WBParaSite" id="sdigi.contig259.g6794.t1"/>
    </source>
</evidence>
<dbReference type="InterPro" id="IPR027417">
    <property type="entry name" value="P-loop_NTPase"/>
</dbReference>
<feature type="domain" description="G" evidence="3">
    <location>
        <begin position="41"/>
        <end position="163"/>
    </location>
</feature>
<dbReference type="InterPro" id="IPR015946">
    <property type="entry name" value="KH_dom-like_a/b"/>
</dbReference>
<dbReference type="InterPro" id="IPR005662">
    <property type="entry name" value="GTPase_Era-like"/>
</dbReference>
<dbReference type="Proteomes" id="UP000887581">
    <property type="component" value="Unplaced"/>
</dbReference>
<evidence type="ECO:0000259" key="3">
    <source>
        <dbReference type="Pfam" id="PF01926"/>
    </source>
</evidence>
<dbReference type="Gene3D" id="3.40.50.300">
    <property type="entry name" value="P-loop containing nucleotide triphosphate hydrolases"/>
    <property type="match status" value="1"/>
</dbReference>
<dbReference type="GO" id="GO:0019843">
    <property type="term" value="F:rRNA binding"/>
    <property type="evidence" value="ECO:0007669"/>
    <property type="project" value="TreeGrafter"/>
</dbReference>